<proteinExistence type="predicted"/>
<sequence length="156" mass="18794">MIIKHDDMIRRQAKPCTVTWKQFCESYEQIPMQNSDFEDYLKTYAIKWRFKQNLSMEDFVRINSAQPWLEDWNSEDVQAFRDSLTADRVSFVEGIEYLTMEGAVLSADLWRVDGMLLLAERTRKYDLLTEIRPMENVQDEYPQCILMAWMHQFRFI</sequence>
<evidence type="ECO:0000313" key="2">
    <source>
        <dbReference type="Proteomes" id="UP000076268"/>
    </source>
</evidence>
<gene>
    <name evidence="1" type="ORF">AXX12_16520</name>
</gene>
<dbReference type="STRING" id="1794912.AXX12_16520"/>
<accession>A0A154BLN4</accession>
<name>A0A154BLN4_ANASB</name>
<dbReference type="OrthoDB" id="9802987at2"/>
<dbReference type="AlphaFoldDB" id="A0A154BLN4"/>
<comment type="caution">
    <text evidence="1">The sequence shown here is derived from an EMBL/GenBank/DDBJ whole genome shotgun (WGS) entry which is preliminary data.</text>
</comment>
<dbReference type="EMBL" id="LSGP01000028">
    <property type="protein sequence ID" value="KYZ74825.1"/>
    <property type="molecule type" value="Genomic_DNA"/>
</dbReference>
<protein>
    <submittedName>
        <fullName evidence="1">Uncharacterized protein</fullName>
    </submittedName>
</protein>
<dbReference type="Proteomes" id="UP000076268">
    <property type="component" value="Unassembled WGS sequence"/>
</dbReference>
<keyword evidence="2" id="KW-1185">Reference proteome</keyword>
<evidence type="ECO:0000313" key="1">
    <source>
        <dbReference type="EMBL" id="KYZ74825.1"/>
    </source>
</evidence>
<dbReference type="RefSeq" id="WP_066245938.1">
    <property type="nucleotide sequence ID" value="NZ_LSGP01000028.1"/>
</dbReference>
<reference evidence="1 2" key="1">
    <citation type="submission" date="2016-02" db="EMBL/GenBank/DDBJ databases">
        <title>Anaerosporomusa subterraneum gen. nov., sp. nov., a spore-forming obligate anaerobe isolated from saprolite.</title>
        <authorList>
            <person name="Choi J.K."/>
            <person name="Shah M."/>
            <person name="Yee N."/>
        </authorList>
    </citation>
    <scope>NUCLEOTIDE SEQUENCE [LARGE SCALE GENOMIC DNA]</scope>
    <source>
        <strain evidence="1 2">RU4</strain>
    </source>
</reference>
<organism evidence="1 2">
    <name type="scientific">Anaerosporomusa subterranea</name>
    <dbReference type="NCBI Taxonomy" id="1794912"/>
    <lineage>
        <taxon>Bacteria</taxon>
        <taxon>Bacillati</taxon>
        <taxon>Bacillota</taxon>
        <taxon>Negativicutes</taxon>
        <taxon>Acetonemataceae</taxon>
        <taxon>Anaerosporomusa</taxon>
    </lineage>
</organism>